<feature type="domain" description="Succinylglutamate desuccinylase/Aspartoacylase catalytic" evidence="6">
    <location>
        <begin position="39"/>
        <end position="223"/>
    </location>
</feature>
<dbReference type="EMBL" id="JAWONS010000133">
    <property type="protein sequence ID" value="MDW2797808.1"/>
    <property type="molecule type" value="Genomic_DNA"/>
</dbReference>
<dbReference type="PANTHER" id="PTHR37326">
    <property type="entry name" value="BLL3975 PROTEIN"/>
    <property type="match status" value="1"/>
</dbReference>
<organism evidence="7 8">
    <name type="scientific">Clostridium boliviensis</name>
    <dbReference type="NCBI Taxonomy" id="318465"/>
    <lineage>
        <taxon>Bacteria</taxon>
        <taxon>Bacillati</taxon>
        <taxon>Bacillota</taxon>
        <taxon>Clostridia</taxon>
        <taxon>Eubacteriales</taxon>
        <taxon>Clostridiaceae</taxon>
        <taxon>Clostridium</taxon>
    </lineage>
</organism>
<evidence type="ECO:0000313" key="8">
    <source>
        <dbReference type="Proteomes" id="UP001276854"/>
    </source>
</evidence>
<dbReference type="PROSITE" id="PS00132">
    <property type="entry name" value="CARBOXYPEPT_ZN_1"/>
    <property type="match status" value="1"/>
</dbReference>
<evidence type="ECO:0000256" key="2">
    <source>
        <dbReference type="ARBA" id="ARBA00005988"/>
    </source>
</evidence>
<reference evidence="7 8" key="1">
    <citation type="submission" date="2023-10" db="EMBL/GenBank/DDBJ databases">
        <title>A novel Glycoside Hydrolase 43-Like Enzyme from Clostrdium boliviensis is an Endo-xylanase, and a Candidate for Xylooligosaccharides Production from Different Xylan Substrates.</title>
        <authorList>
            <person name="Alvarez M.T."/>
            <person name="Rocabado-Villegas L.R."/>
            <person name="Salas-Veizaga D.M."/>
            <person name="Linares-Pasten J.A."/>
            <person name="Gudmundsdottir E.E."/>
            <person name="Hreggvidsson G.O."/>
            <person name="Adlercreutz P."/>
            <person name="Nordberg Karlsson E."/>
        </authorList>
    </citation>
    <scope>NUCLEOTIDE SEQUENCE [LARGE SCALE GENOMIC DNA]</scope>
    <source>
        <strain evidence="7 8">E-1</strain>
    </source>
</reference>
<dbReference type="InterPro" id="IPR055438">
    <property type="entry name" value="AstE_AspA_cat"/>
</dbReference>
<protein>
    <submittedName>
        <fullName evidence="7">Succinylglutamate desuccinylase/aspartoacylase family protein</fullName>
    </submittedName>
</protein>
<dbReference type="InterPro" id="IPR053138">
    <property type="entry name" value="N-alpha-Ac-DABA_deacetylase"/>
</dbReference>
<evidence type="ECO:0000256" key="4">
    <source>
        <dbReference type="ARBA" id="ARBA00022801"/>
    </source>
</evidence>
<evidence type="ECO:0000256" key="5">
    <source>
        <dbReference type="ARBA" id="ARBA00022833"/>
    </source>
</evidence>
<keyword evidence="4" id="KW-0378">Hydrolase</keyword>
<dbReference type="PIRSF" id="PIRSF039012">
    <property type="entry name" value="ASP"/>
    <property type="match status" value="1"/>
</dbReference>
<keyword evidence="3" id="KW-0479">Metal-binding</keyword>
<evidence type="ECO:0000256" key="1">
    <source>
        <dbReference type="ARBA" id="ARBA00001947"/>
    </source>
</evidence>
<comment type="cofactor">
    <cofactor evidence="1">
        <name>Zn(2+)</name>
        <dbReference type="ChEBI" id="CHEBI:29105"/>
    </cofactor>
</comment>
<dbReference type="PANTHER" id="PTHR37326:SF1">
    <property type="entry name" value="BLL3975 PROTEIN"/>
    <property type="match status" value="1"/>
</dbReference>
<comment type="similarity">
    <text evidence="2">Belongs to the peptidase M14 family.</text>
</comment>
<evidence type="ECO:0000256" key="3">
    <source>
        <dbReference type="ARBA" id="ARBA00022723"/>
    </source>
</evidence>
<sequence>MFQTGTMKLESGKRLKGLLQVENHDLKLPVCAVCGCNEGPVVLITAGIHGAEYIGIQTARELSKELNPKELNGTIVFLLVANPQAAFSYTRLFVPEDGKNLNRAFPGKKDGSLSEKIAYTIEHELHSQADYYIDLHAGDTHEQVMPFVYYPGVAKEEVMEKSRKMAEATGMEIRVKSSATTGSYNCAAIEGVPAILMERGGGGSFTSEQLASYKRDVVNVLSALGVVSKDRGKEKNTIQNEVINAVYTDSLAEGFWHPAKQPGERFLKGELLGIVEDVWGTPLQLCHAEYDGIVLYETTAMGVREGDSLIAYGECRQLSEVAQ</sequence>
<keyword evidence="5" id="KW-0862">Zinc</keyword>
<gene>
    <name evidence="7" type="ORF">RZO55_09515</name>
</gene>
<evidence type="ECO:0000313" key="7">
    <source>
        <dbReference type="EMBL" id="MDW2797808.1"/>
    </source>
</evidence>
<dbReference type="InterPro" id="IPR043795">
    <property type="entry name" value="N-alpha-Ac-DABA-like"/>
</dbReference>
<dbReference type="Pfam" id="PF24827">
    <property type="entry name" value="AstE_AspA_cat"/>
    <property type="match status" value="1"/>
</dbReference>
<dbReference type="RefSeq" id="WP_318064053.1">
    <property type="nucleotide sequence ID" value="NZ_JAWONS010000133.1"/>
</dbReference>
<name>A0ABU4GJL6_9CLOT</name>
<proteinExistence type="inferred from homology"/>
<dbReference type="Gene3D" id="3.40.630.10">
    <property type="entry name" value="Zn peptidases"/>
    <property type="match status" value="1"/>
</dbReference>
<keyword evidence="8" id="KW-1185">Reference proteome</keyword>
<accession>A0ABU4GJL6</accession>
<dbReference type="CDD" id="cd06254">
    <property type="entry name" value="M14_ASTE_ASPA-like"/>
    <property type="match status" value="1"/>
</dbReference>
<comment type="caution">
    <text evidence="7">The sequence shown here is derived from an EMBL/GenBank/DDBJ whole genome shotgun (WGS) entry which is preliminary data.</text>
</comment>
<dbReference type="InterPro" id="IPR057246">
    <property type="entry name" value="CARBOXYPEPT_ZN_1"/>
</dbReference>
<dbReference type="Proteomes" id="UP001276854">
    <property type="component" value="Unassembled WGS sequence"/>
</dbReference>
<evidence type="ECO:0000259" key="6">
    <source>
        <dbReference type="Pfam" id="PF24827"/>
    </source>
</evidence>
<dbReference type="SUPFAM" id="SSF53187">
    <property type="entry name" value="Zn-dependent exopeptidases"/>
    <property type="match status" value="1"/>
</dbReference>